<protein>
    <submittedName>
        <fullName evidence="2">Uncharacterized protein</fullName>
    </submittedName>
</protein>
<sequence>MEKFALRKSPAKLNPILPLSPRPVGNQAMPLSPTIDFRPRSSSMRRLTEPEANQRGINTLPPETRLKKEFVIKSSKDRKTPERRVMTPSKQNLQTLFKKIDQEEEQDFLDLIENLK</sequence>
<dbReference type="Proteomes" id="UP000187209">
    <property type="component" value="Unassembled WGS sequence"/>
</dbReference>
<feature type="region of interest" description="Disordered" evidence="1">
    <location>
        <begin position="71"/>
        <end position="90"/>
    </location>
</feature>
<dbReference type="EMBL" id="MPUH01000661">
    <property type="protein sequence ID" value="OMJ75925.1"/>
    <property type="molecule type" value="Genomic_DNA"/>
</dbReference>
<accession>A0A1R2BH13</accession>
<proteinExistence type="predicted"/>
<feature type="compositionally biased region" description="Basic and acidic residues" evidence="1">
    <location>
        <begin position="71"/>
        <end position="85"/>
    </location>
</feature>
<name>A0A1R2BH13_9CILI</name>
<evidence type="ECO:0000313" key="2">
    <source>
        <dbReference type="EMBL" id="OMJ75925.1"/>
    </source>
</evidence>
<reference evidence="2 3" key="1">
    <citation type="submission" date="2016-11" db="EMBL/GenBank/DDBJ databases">
        <title>The macronuclear genome of Stentor coeruleus: a giant cell with tiny introns.</title>
        <authorList>
            <person name="Slabodnick M."/>
            <person name="Ruby J.G."/>
            <person name="Reiff S.B."/>
            <person name="Swart E.C."/>
            <person name="Gosai S."/>
            <person name="Prabakaran S."/>
            <person name="Witkowska E."/>
            <person name="Larue G.E."/>
            <person name="Fisher S."/>
            <person name="Freeman R.M."/>
            <person name="Gunawardena J."/>
            <person name="Chu W."/>
            <person name="Stover N.A."/>
            <person name="Gregory B.D."/>
            <person name="Nowacki M."/>
            <person name="Derisi J."/>
            <person name="Roy S.W."/>
            <person name="Marshall W.F."/>
            <person name="Sood P."/>
        </authorList>
    </citation>
    <scope>NUCLEOTIDE SEQUENCE [LARGE SCALE GENOMIC DNA]</scope>
    <source>
        <strain evidence="2">WM001</strain>
    </source>
</reference>
<keyword evidence="3" id="KW-1185">Reference proteome</keyword>
<gene>
    <name evidence="2" type="ORF">SteCoe_24820</name>
</gene>
<evidence type="ECO:0000256" key="1">
    <source>
        <dbReference type="SAM" id="MobiDB-lite"/>
    </source>
</evidence>
<dbReference type="AlphaFoldDB" id="A0A1R2BH13"/>
<comment type="caution">
    <text evidence="2">The sequence shown here is derived from an EMBL/GenBank/DDBJ whole genome shotgun (WGS) entry which is preliminary data.</text>
</comment>
<organism evidence="2 3">
    <name type="scientific">Stentor coeruleus</name>
    <dbReference type="NCBI Taxonomy" id="5963"/>
    <lineage>
        <taxon>Eukaryota</taxon>
        <taxon>Sar</taxon>
        <taxon>Alveolata</taxon>
        <taxon>Ciliophora</taxon>
        <taxon>Postciliodesmatophora</taxon>
        <taxon>Heterotrichea</taxon>
        <taxon>Heterotrichida</taxon>
        <taxon>Stentoridae</taxon>
        <taxon>Stentor</taxon>
    </lineage>
</organism>
<feature type="region of interest" description="Disordered" evidence="1">
    <location>
        <begin position="1"/>
        <end position="59"/>
    </location>
</feature>
<evidence type="ECO:0000313" key="3">
    <source>
        <dbReference type="Proteomes" id="UP000187209"/>
    </source>
</evidence>